<keyword evidence="1" id="KW-0677">Repeat</keyword>
<evidence type="ECO:0000259" key="3">
    <source>
        <dbReference type="Pfam" id="PF02815"/>
    </source>
</evidence>
<organism evidence="4 5">
    <name type="scientific">Pseudocohnilembus persalinus</name>
    <name type="common">Ciliate</name>
    <dbReference type="NCBI Taxonomy" id="266149"/>
    <lineage>
        <taxon>Eukaryota</taxon>
        <taxon>Sar</taxon>
        <taxon>Alveolata</taxon>
        <taxon>Ciliophora</taxon>
        <taxon>Intramacronucleata</taxon>
        <taxon>Oligohymenophorea</taxon>
        <taxon>Scuticociliatia</taxon>
        <taxon>Philasterida</taxon>
        <taxon>Pseudocohnilembidae</taxon>
        <taxon>Pseudocohnilembus</taxon>
    </lineage>
</organism>
<accession>A0A0V0R909</accession>
<name>A0A0V0R909_PSEPJ</name>
<dbReference type="Pfam" id="PF02815">
    <property type="entry name" value="MIR"/>
    <property type="match status" value="1"/>
</dbReference>
<dbReference type="PANTHER" id="PTHR13715">
    <property type="entry name" value="RYANODINE RECEPTOR AND IP3 RECEPTOR"/>
    <property type="match status" value="1"/>
</dbReference>
<comment type="caution">
    <text evidence="4">The sequence shown here is derived from an EMBL/GenBank/DDBJ whole genome shotgun (WGS) entry which is preliminary data.</text>
</comment>
<keyword evidence="5" id="KW-1185">Reference proteome</keyword>
<dbReference type="EMBL" id="LDAU01000013">
    <property type="protein sequence ID" value="KRX10930.1"/>
    <property type="molecule type" value="Genomic_DNA"/>
</dbReference>
<dbReference type="Proteomes" id="UP000054937">
    <property type="component" value="Unassembled WGS sequence"/>
</dbReference>
<dbReference type="InterPro" id="IPR035910">
    <property type="entry name" value="RyR/IP3R_RIH_dom_sf"/>
</dbReference>
<dbReference type="InParanoid" id="A0A0V0R909"/>
<evidence type="ECO:0000313" key="5">
    <source>
        <dbReference type="Proteomes" id="UP000054937"/>
    </source>
</evidence>
<dbReference type="FunCoup" id="A0A0V0R909">
    <property type="interactions" value="30"/>
</dbReference>
<dbReference type="SUPFAM" id="SSF100909">
    <property type="entry name" value="IP3 receptor type 1 binding core, domain 2"/>
    <property type="match status" value="1"/>
</dbReference>
<dbReference type="PANTHER" id="PTHR13715:SF99">
    <property type="entry name" value="INOSITOL 1,4,5-TRISPHOSPHATE RECEPTOR-LIKE PROTEIN A"/>
    <property type="match status" value="1"/>
</dbReference>
<sequence length="664" mass="79685">MISSFYEKYQAIKNNKQSEKIQEVINKKNQKYLAQKYMIEVQKVIEKGNQSFGKKLNYLQPFSLMHITSTKYLSIKNTQNQQPILADNSLRWSLQETPDEFSILNFAPSVMYWNEIQNNIYFDIDQVYITCQQNNQTNYLYASRNQNNQYEIISSFSNKSLLNVCLYSSSQADINYIQGNKKQNDQEENIYNNNINLDNENEKSSKDKHKQFMQYGDLLYLESPIDNKFLNYKIDNIKSDNFFLKQALQRIDNEIYFKIILAERQNQLQLEKENLVQRDKSEKLEMISISHQNLYFQKSIWKIENKNRKIGDIIKFDDIVRFKSIQNNEYLSIDHQELFLTTTKAINNWSLFQIIDPKKIYRTIDKKFNSKFNQNNQEQRQLETGFMLYLKHIKTNSFLSMQRDSDKISLVLQQEENPQDELFKFNVISEFTKWEIYYMKNILSILQISLFLILDAQNNNNNTINSQRSQSISARFNKQKQKQTLEHDGNQNSNRGMKNSIFVLGRDNNKNNWQENRIQKLIIQKNYVIFKHLYECLQKLESYCHIHETRENMKNKEFFQETQQILKEFKILAYLCEIVCNIFKHQEGEISFSSFIKDAAHRNTIPFKITRLCYKIIGKICYNNMENQSFCIKYLQHFTKHIAGFYEQKLRYIELTQFRIYYTN</sequence>
<dbReference type="InterPro" id="IPR015925">
    <property type="entry name" value="Ryanodine_IP3_receptor"/>
</dbReference>
<dbReference type="InterPro" id="IPR036300">
    <property type="entry name" value="MIR_dom_sf"/>
</dbReference>
<dbReference type="InterPro" id="IPR016093">
    <property type="entry name" value="MIR_motif"/>
</dbReference>
<protein>
    <submittedName>
        <fullName evidence="4">MIR motif</fullName>
    </submittedName>
</protein>
<reference evidence="4 5" key="1">
    <citation type="journal article" date="2015" name="Sci. Rep.">
        <title>Genome of the facultative scuticociliatosis pathogen Pseudocohnilembus persalinus provides insight into its virulence through horizontal gene transfer.</title>
        <authorList>
            <person name="Xiong J."/>
            <person name="Wang G."/>
            <person name="Cheng J."/>
            <person name="Tian M."/>
            <person name="Pan X."/>
            <person name="Warren A."/>
            <person name="Jiang C."/>
            <person name="Yuan D."/>
            <person name="Miao W."/>
        </authorList>
    </citation>
    <scope>NUCLEOTIDE SEQUENCE [LARGE SCALE GENOMIC DNA]</scope>
    <source>
        <strain evidence="4">36N120E</strain>
    </source>
</reference>
<dbReference type="AlphaFoldDB" id="A0A0V0R909"/>
<dbReference type="Gene3D" id="2.80.10.50">
    <property type="match status" value="2"/>
</dbReference>
<proteinExistence type="predicted"/>
<evidence type="ECO:0000256" key="1">
    <source>
        <dbReference type="ARBA" id="ARBA00022737"/>
    </source>
</evidence>
<dbReference type="SUPFAM" id="SSF82109">
    <property type="entry name" value="MIR domain"/>
    <property type="match status" value="1"/>
</dbReference>
<feature type="region of interest" description="Disordered" evidence="2">
    <location>
        <begin position="465"/>
        <end position="497"/>
    </location>
</feature>
<feature type="domain" description="MIR" evidence="3">
    <location>
        <begin position="285"/>
        <end position="403"/>
    </location>
</feature>
<evidence type="ECO:0000256" key="2">
    <source>
        <dbReference type="SAM" id="MobiDB-lite"/>
    </source>
</evidence>
<dbReference type="GO" id="GO:0006816">
    <property type="term" value="P:calcium ion transport"/>
    <property type="evidence" value="ECO:0007669"/>
    <property type="project" value="InterPro"/>
</dbReference>
<evidence type="ECO:0000313" key="4">
    <source>
        <dbReference type="EMBL" id="KRX10930.1"/>
    </source>
</evidence>
<gene>
    <name evidence="4" type="ORF">PPERSA_12054</name>
</gene>